<dbReference type="Proteomes" id="UP000006591">
    <property type="component" value="Chromosome 4"/>
</dbReference>
<dbReference type="AlphaFoldDB" id="A0A0E0H3X0"/>
<dbReference type="HOGENOM" id="CLU_2780223_0_0_1"/>
<dbReference type="EnsemblPlants" id="ONIVA04G19050.1">
    <property type="protein sequence ID" value="ONIVA04G19050.1"/>
    <property type="gene ID" value="ONIVA04G19050"/>
</dbReference>
<name>A0A0E0H3X0_ORYNI</name>
<keyword evidence="2" id="KW-1185">Reference proteome</keyword>
<reference evidence="1" key="2">
    <citation type="submission" date="2018-04" db="EMBL/GenBank/DDBJ databases">
        <title>OnivRS2 (Oryza nivara Reference Sequence Version 2).</title>
        <authorList>
            <person name="Zhang J."/>
            <person name="Kudrna D."/>
            <person name="Lee S."/>
            <person name="Talag J."/>
            <person name="Rajasekar S."/>
            <person name="Welchert J."/>
            <person name="Hsing Y.-I."/>
            <person name="Wing R.A."/>
        </authorList>
    </citation>
    <scope>NUCLEOTIDE SEQUENCE [LARGE SCALE GENOMIC DNA]</scope>
    <source>
        <strain evidence="1">SL10</strain>
    </source>
</reference>
<proteinExistence type="predicted"/>
<reference evidence="1" key="1">
    <citation type="submission" date="2015-04" db="UniProtKB">
        <authorList>
            <consortium name="EnsemblPlants"/>
        </authorList>
    </citation>
    <scope>IDENTIFICATION</scope>
    <source>
        <strain evidence="1">SL10</strain>
    </source>
</reference>
<protein>
    <submittedName>
        <fullName evidence="1">Uncharacterized protein</fullName>
    </submittedName>
</protein>
<evidence type="ECO:0000313" key="2">
    <source>
        <dbReference type="Proteomes" id="UP000006591"/>
    </source>
</evidence>
<organism evidence="1">
    <name type="scientific">Oryza nivara</name>
    <name type="common">Indian wild rice</name>
    <name type="synonym">Oryza sativa f. spontanea</name>
    <dbReference type="NCBI Taxonomy" id="4536"/>
    <lineage>
        <taxon>Eukaryota</taxon>
        <taxon>Viridiplantae</taxon>
        <taxon>Streptophyta</taxon>
        <taxon>Embryophyta</taxon>
        <taxon>Tracheophyta</taxon>
        <taxon>Spermatophyta</taxon>
        <taxon>Magnoliopsida</taxon>
        <taxon>Liliopsida</taxon>
        <taxon>Poales</taxon>
        <taxon>Poaceae</taxon>
        <taxon>BOP clade</taxon>
        <taxon>Oryzoideae</taxon>
        <taxon>Oryzeae</taxon>
        <taxon>Oryzinae</taxon>
        <taxon>Oryza</taxon>
    </lineage>
</organism>
<evidence type="ECO:0000313" key="1">
    <source>
        <dbReference type="EnsemblPlants" id="ONIVA04G19050.1"/>
    </source>
</evidence>
<sequence length="69" mass="7478">MWVWWAAGRPFGGEDPMTERGLVVVAAGPTGSEPCRPGPAGVPIGEGNVTYIEIFRSEKKRVLKLHIMA</sequence>
<dbReference type="Gramene" id="ONIVA04G19050.1">
    <property type="protein sequence ID" value="ONIVA04G19050.1"/>
    <property type="gene ID" value="ONIVA04G19050"/>
</dbReference>
<accession>A0A0E0H3X0</accession>